<dbReference type="EMBL" id="QDKP01000020">
    <property type="protein sequence ID" value="PVM85629.1"/>
    <property type="molecule type" value="Genomic_DNA"/>
</dbReference>
<feature type="domain" description="Glycoside hydrolase family 2 immunoglobulin-like beta-sandwich" evidence="6">
    <location>
        <begin position="288"/>
        <end position="317"/>
    </location>
</feature>
<dbReference type="InterPro" id="IPR006102">
    <property type="entry name" value="Ig-like_GH2"/>
</dbReference>
<feature type="domain" description="Glycosyl hydrolases family 2 sugar binding" evidence="8">
    <location>
        <begin position="60"/>
        <end position="225"/>
    </location>
</feature>
<feature type="domain" description="Glycoside hydrolase family 2 catalytic" evidence="7">
    <location>
        <begin position="321"/>
        <end position="621"/>
    </location>
</feature>
<feature type="chain" id="PRO_5015673898" evidence="5">
    <location>
        <begin position="27"/>
        <end position="627"/>
    </location>
</feature>
<gene>
    <name evidence="9" type="ORF">DDF65_06630</name>
</gene>
<organism evidence="9 10">
    <name type="scientific">Caulobacter radicis</name>
    <dbReference type="NCBI Taxonomy" id="2172650"/>
    <lineage>
        <taxon>Bacteria</taxon>
        <taxon>Pseudomonadati</taxon>
        <taxon>Pseudomonadota</taxon>
        <taxon>Alphaproteobacteria</taxon>
        <taxon>Caulobacterales</taxon>
        <taxon>Caulobacteraceae</taxon>
        <taxon>Caulobacter</taxon>
    </lineage>
</organism>
<dbReference type="GO" id="GO:0004553">
    <property type="term" value="F:hydrolase activity, hydrolyzing O-glycosyl compounds"/>
    <property type="evidence" value="ECO:0007669"/>
    <property type="project" value="InterPro"/>
</dbReference>
<keyword evidence="10" id="KW-1185">Reference proteome</keyword>
<evidence type="ECO:0000256" key="4">
    <source>
        <dbReference type="SAM" id="MobiDB-lite"/>
    </source>
</evidence>
<evidence type="ECO:0000256" key="5">
    <source>
        <dbReference type="SAM" id="SignalP"/>
    </source>
</evidence>
<dbReference type="SUPFAM" id="SSF49785">
    <property type="entry name" value="Galactose-binding domain-like"/>
    <property type="match status" value="1"/>
</dbReference>
<evidence type="ECO:0000259" key="7">
    <source>
        <dbReference type="Pfam" id="PF02836"/>
    </source>
</evidence>
<dbReference type="Pfam" id="PF00703">
    <property type="entry name" value="Glyco_hydro_2"/>
    <property type="match status" value="1"/>
</dbReference>
<dbReference type="InterPro" id="IPR008979">
    <property type="entry name" value="Galactose-bd-like_sf"/>
</dbReference>
<dbReference type="SUPFAM" id="SSF51445">
    <property type="entry name" value="(Trans)glycosidases"/>
    <property type="match status" value="1"/>
</dbReference>
<dbReference type="InterPro" id="IPR006101">
    <property type="entry name" value="Glyco_hydro_2"/>
</dbReference>
<dbReference type="InterPro" id="IPR006104">
    <property type="entry name" value="Glyco_hydro_2_N"/>
</dbReference>
<feature type="region of interest" description="Disordered" evidence="4">
    <location>
        <begin position="25"/>
        <end position="44"/>
    </location>
</feature>
<dbReference type="PROSITE" id="PS51318">
    <property type="entry name" value="TAT"/>
    <property type="match status" value="1"/>
</dbReference>
<comment type="caution">
    <text evidence="9">The sequence shown here is derived from an EMBL/GenBank/DDBJ whole genome shotgun (WGS) entry which is preliminary data.</text>
</comment>
<dbReference type="Proteomes" id="UP000244913">
    <property type="component" value="Unassembled WGS sequence"/>
</dbReference>
<evidence type="ECO:0000259" key="6">
    <source>
        <dbReference type="Pfam" id="PF00703"/>
    </source>
</evidence>
<dbReference type="InterPro" id="IPR023232">
    <property type="entry name" value="Glyco_hydro_2_AS"/>
</dbReference>
<dbReference type="InterPro" id="IPR006311">
    <property type="entry name" value="TAT_signal"/>
</dbReference>
<evidence type="ECO:0000313" key="9">
    <source>
        <dbReference type="EMBL" id="PVM85629.1"/>
    </source>
</evidence>
<dbReference type="RefSeq" id="WP_116565719.1">
    <property type="nucleotide sequence ID" value="NZ_QDKP01000020.1"/>
</dbReference>
<dbReference type="InterPro" id="IPR013783">
    <property type="entry name" value="Ig-like_fold"/>
</dbReference>
<dbReference type="PANTHER" id="PTHR42732">
    <property type="entry name" value="BETA-GALACTOSIDASE"/>
    <property type="match status" value="1"/>
</dbReference>
<dbReference type="InterPro" id="IPR036156">
    <property type="entry name" value="Beta-gal/glucu_dom_sf"/>
</dbReference>
<dbReference type="Gene3D" id="3.20.20.80">
    <property type="entry name" value="Glycosidases"/>
    <property type="match status" value="1"/>
</dbReference>
<dbReference type="SUPFAM" id="SSF49303">
    <property type="entry name" value="beta-Galactosidase/glucuronidase domain"/>
    <property type="match status" value="1"/>
</dbReference>
<dbReference type="Gene3D" id="2.60.40.10">
    <property type="entry name" value="Immunoglobulins"/>
    <property type="match status" value="1"/>
</dbReference>
<evidence type="ECO:0000256" key="3">
    <source>
        <dbReference type="ARBA" id="ARBA00023295"/>
    </source>
</evidence>
<evidence type="ECO:0000256" key="2">
    <source>
        <dbReference type="ARBA" id="ARBA00022801"/>
    </source>
</evidence>
<dbReference type="InterPro" id="IPR051913">
    <property type="entry name" value="GH2_Domain-Containing"/>
</dbReference>
<accession>A0A2T9JPI7</accession>
<keyword evidence="5" id="KW-0732">Signal</keyword>
<feature type="signal peptide" evidence="5">
    <location>
        <begin position="1"/>
        <end position="26"/>
    </location>
</feature>
<dbReference type="AlphaFoldDB" id="A0A2T9JPI7"/>
<dbReference type="Pfam" id="PF02837">
    <property type="entry name" value="Glyco_hydro_2_N"/>
    <property type="match status" value="1"/>
</dbReference>
<dbReference type="Gene3D" id="2.60.120.260">
    <property type="entry name" value="Galactose-binding domain-like"/>
    <property type="match status" value="1"/>
</dbReference>
<keyword evidence="2" id="KW-0378">Hydrolase</keyword>
<dbReference type="InterPro" id="IPR006103">
    <property type="entry name" value="Glyco_hydro_2_cat"/>
</dbReference>
<evidence type="ECO:0000256" key="1">
    <source>
        <dbReference type="ARBA" id="ARBA00007401"/>
    </source>
</evidence>
<protein>
    <submittedName>
        <fullName evidence="9">Beta-glucuronidase</fullName>
    </submittedName>
</protein>
<dbReference type="PROSITE" id="PS00608">
    <property type="entry name" value="GLYCOSYL_HYDROL_F2_2"/>
    <property type="match status" value="1"/>
</dbReference>
<evidence type="ECO:0000259" key="8">
    <source>
        <dbReference type="Pfam" id="PF02837"/>
    </source>
</evidence>
<dbReference type="Pfam" id="PF02836">
    <property type="entry name" value="Glyco_hydro_2_C"/>
    <property type="match status" value="1"/>
</dbReference>
<name>A0A2T9JPI7_9CAUL</name>
<keyword evidence="3" id="KW-0326">Glycosidase</keyword>
<evidence type="ECO:0000313" key="10">
    <source>
        <dbReference type="Proteomes" id="UP000244913"/>
    </source>
</evidence>
<feature type="compositionally biased region" description="Low complexity" evidence="4">
    <location>
        <begin position="25"/>
        <end position="42"/>
    </location>
</feature>
<reference evidence="9 10" key="1">
    <citation type="submission" date="2018-04" db="EMBL/GenBank/DDBJ databases">
        <title>The genome sequence of Caulobacter sp. 736.</title>
        <authorList>
            <person name="Gao J."/>
            <person name="Sun J."/>
        </authorList>
    </citation>
    <scope>NUCLEOTIDE SEQUENCE [LARGE SCALE GENOMIC DNA]</scope>
    <source>
        <strain evidence="9 10">736</strain>
    </source>
</reference>
<dbReference type="InterPro" id="IPR017853">
    <property type="entry name" value="GH"/>
</dbReference>
<sequence>MTPSRRQLLAGAALTASAALAMQAQAQEKTASPAPVAGPPAAGDEEPLLLFAQHDRPRTTLDGLWAYILDQNDSAFRKPNARRAFWLDEPQKVGGPVVEYDWSISPRMEIPGDWNTRDPSLEWYDGPIYFHRRFQAPAETGGRRFLSFEAVNYHAVVWLNGQEIGRHEGGFTPFVFEVTGKLKAGENVVVLRVDDRVGPETLPSLDFDWKNYGGITRSVWLVETPATFLRDAFLRLEGGQIVADLRADGPAAAGLEVSVAIAGLNLPLSGKTGPDDRARLSAKPPRGLKLWSPETPTLYDVTFKAGEDVRRDRVGFRTLETRGRQILVNGKPRFIRGIALHEEPLGAQGGRVMTPPEARALLEEAKALGCDMVRLAHYPHTESTVRLCDELGLLVWSEIPVYWDDVAYESPRTLALARAMAAEMVVRDRNRASVAFWSVANETPTHQARTTFLRHVVADIRRLDPTRLLTAALNKNIDVGGAKAGQNQFVVDDPLAPDLDVVAINQYEGWYGPRTPDQAKTVRFSNPHDKPMMMSEFGADALYGERGPKQNRWTEEYQAWVFEETLALLDRDGFVGVSPWVLKDFRSPRRWHARYQDYWNRKGLVSNEGHRKLAFETLRRYYAGKAS</sequence>
<dbReference type="GO" id="GO:0005975">
    <property type="term" value="P:carbohydrate metabolic process"/>
    <property type="evidence" value="ECO:0007669"/>
    <property type="project" value="InterPro"/>
</dbReference>
<proteinExistence type="inferred from homology"/>
<dbReference type="PRINTS" id="PR00132">
    <property type="entry name" value="GLHYDRLASE2"/>
</dbReference>
<comment type="similarity">
    <text evidence="1">Belongs to the glycosyl hydrolase 2 family.</text>
</comment>
<dbReference type="PANTHER" id="PTHR42732:SF1">
    <property type="entry name" value="BETA-MANNOSIDASE"/>
    <property type="match status" value="1"/>
</dbReference>